<evidence type="ECO:0000256" key="1">
    <source>
        <dbReference type="SAM" id="Phobius"/>
    </source>
</evidence>
<feature type="transmembrane region" description="Helical" evidence="1">
    <location>
        <begin position="117"/>
        <end position="135"/>
    </location>
</feature>
<dbReference type="Proteomes" id="UP000092741">
    <property type="component" value="Chromosome 2"/>
</dbReference>
<dbReference type="EMBL" id="CP016346">
    <property type="protein sequence ID" value="ANQ15190.1"/>
    <property type="molecule type" value="Genomic_DNA"/>
</dbReference>
<dbReference type="KEGG" id="vna:PN96_17155"/>
<feature type="transmembrane region" description="Helical" evidence="1">
    <location>
        <begin position="156"/>
        <end position="177"/>
    </location>
</feature>
<name>A0AAN0Y8J1_VIBNA</name>
<evidence type="ECO:0000313" key="2">
    <source>
        <dbReference type="EMBL" id="ANQ15190.1"/>
    </source>
</evidence>
<proteinExistence type="predicted"/>
<dbReference type="GeneID" id="70914560"/>
<organism evidence="2 3">
    <name type="scientific">Vibrio natriegens NBRC 15636 = ATCC 14048 = DSM 759</name>
    <dbReference type="NCBI Taxonomy" id="1219067"/>
    <lineage>
        <taxon>Bacteria</taxon>
        <taxon>Pseudomonadati</taxon>
        <taxon>Pseudomonadota</taxon>
        <taxon>Gammaproteobacteria</taxon>
        <taxon>Vibrionales</taxon>
        <taxon>Vibrionaceae</taxon>
        <taxon>Vibrio</taxon>
    </lineage>
</organism>
<evidence type="ECO:0000313" key="3">
    <source>
        <dbReference type="Proteomes" id="UP000092741"/>
    </source>
</evidence>
<keyword evidence="3" id="KW-1185">Reference proteome</keyword>
<feature type="transmembrane region" description="Helical" evidence="1">
    <location>
        <begin position="28"/>
        <end position="48"/>
    </location>
</feature>
<accession>A0AAN0Y8J1</accession>
<dbReference type="AlphaFoldDB" id="A0AAN0Y8J1"/>
<reference evidence="2 3" key="1">
    <citation type="submission" date="2016-07" db="EMBL/GenBank/DDBJ databases">
        <title>Developing Vibrio natriegens as a novel, fast-growing host for biotechnology.</title>
        <authorList>
            <person name="Weinstock M.T."/>
            <person name="Hesek E.D."/>
            <person name="Wilson C.M."/>
            <person name="Gibson D.G."/>
        </authorList>
    </citation>
    <scope>NUCLEOTIDE SEQUENCE [LARGE SCALE GENOMIC DNA]</scope>
    <source>
        <strain evidence="2 3">ATCC 14048</strain>
    </source>
</reference>
<keyword evidence="1" id="KW-0812">Transmembrane</keyword>
<dbReference type="RefSeq" id="WP_014233591.1">
    <property type="nucleotide sequence ID" value="NZ_ATFJ01000021.1"/>
</dbReference>
<sequence>MKAQIVKETEAAQTNVITDESKRTIYRACLSALMIVAISIVVNLSIRLDYVVLDSSLGELSITESLQLVMLAIASWSFFSLSKHTPELKHAAILISGFFAVLMIREMDYWMDMIHHGSWVFPALTVTALACAKAYQGGKGSVNEMARILKNPHMKLLIGSVVLLLVFSRLYGMGSFWRHVMDESYVRDVKNISEEGIELLCYSLIALSAFRTRGEIKAQTQDR</sequence>
<protein>
    <submittedName>
        <fullName evidence="2">Uncharacterized protein</fullName>
    </submittedName>
</protein>
<gene>
    <name evidence="2" type="ORF">BA890_21000</name>
</gene>
<keyword evidence="1" id="KW-1133">Transmembrane helix</keyword>
<keyword evidence="1" id="KW-0472">Membrane</keyword>